<dbReference type="EMBL" id="CP071793">
    <property type="protein sequence ID" value="QTD49335.1"/>
    <property type="molecule type" value="Genomic_DNA"/>
</dbReference>
<keyword evidence="3" id="KW-1185">Reference proteome</keyword>
<organism evidence="2 3">
    <name type="scientific">Sulfidibacter corallicola</name>
    <dbReference type="NCBI Taxonomy" id="2818388"/>
    <lineage>
        <taxon>Bacteria</taxon>
        <taxon>Pseudomonadati</taxon>
        <taxon>Acidobacteriota</taxon>
        <taxon>Holophagae</taxon>
        <taxon>Acanthopleuribacterales</taxon>
        <taxon>Acanthopleuribacteraceae</taxon>
        <taxon>Sulfidibacter</taxon>
    </lineage>
</organism>
<evidence type="ECO:0000256" key="1">
    <source>
        <dbReference type="SAM" id="MobiDB-lite"/>
    </source>
</evidence>
<dbReference type="KEGG" id="scor:J3U87_27435"/>
<sequence length="154" mass="16591">MTNITDVTCTMAGNQPSFSVTWNNDCGNSSKPQLNDPNNNVVSATNVGVEWSNSVSPATESWSAAASLNATEVYSMFIVQGGGDGTVFSSGVPVLYTTATVTSATFDGTSVTVDWDPPESSPHPGRNENRAQQRIESPNGEYLRSRQCDLYREW</sequence>
<dbReference type="AlphaFoldDB" id="A0A8A4TS13"/>
<name>A0A8A4TS13_SULCO</name>
<accession>A0A8A4TS13</accession>
<reference evidence="2" key="1">
    <citation type="submission" date="2021-03" db="EMBL/GenBank/DDBJ databases">
        <title>Acanthopleuribacteraceae sp. M133.</title>
        <authorList>
            <person name="Wang G."/>
        </authorList>
    </citation>
    <scope>NUCLEOTIDE SEQUENCE</scope>
    <source>
        <strain evidence="2">M133</strain>
    </source>
</reference>
<evidence type="ECO:0000313" key="2">
    <source>
        <dbReference type="EMBL" id="QTD49335.1"/>
    </source>
</evidence>
<dbReference type="Proteomes" id="UP000663929">
    <property type="component" value="Chromosome"/>
</dbReference>
<feature type="region of interest" description="Disordered" evidence="1">
    <location>
        <begin position="111"/>
        <end position="142"/>
    </location>
</feature>
<protein>
    <submittedName>
        <fullName evidence="2">Uncharacterized protein</fullName>
    </submittedName>
</protein>
<proteinExistence type="predicted"/>
<evidence type="ECO:0000313" key="3">
    <source>
        <dbReference type="Proteomes" id="UP000663929"/>
    </source>
</evidence>
<gene>
    <name evidence="2" type="ORF">J3U87_27435</name>
</gene>
<dbReference type="RefSeq" id="WP_237378970.1">
    <property type="nucleotide sequence ID" value="NZ_CP071793.1"/>
</dbReference>